<dbReference type="PROSITE" id="PS00178">
    <property type="entry name" value="AA_TRNA_LIGASE_I"/>
    <property type="match status" value="1"/>
</dbReference>
<dbReference type="FunFam" id="2.40.240.10:FF:000020">
    <property type="entry name" value="Glutamine--tRNA ligase"/>
    <property type="match status" value="1"/>
</dbReference>
<feature type="binding site" evidence="9">
    <location>
        <begin position="293"/>
        <end position="295"/>
    </location>
    <ligand>
        <name>ATP</name>
        <dbReference type="ChEBI" id="CHEBI:30616"/>
    </ligand>
</feature>
<feature type="binding site" evidence="9">
    <location>
        <begin position="42"/>
        <end position="44"/>
    </location>
    <ligand>
        <name>ATP</name>
        <dbReference type="ChEBI" id="CHEBI:30616"/>
    </ligand>
</feature>
<dbReference type="Pfam" id="PF03950">
    <property type="entry name" value="tRNA-synt_1c_C"/>
    <property type="match status" value="1"/>
</dbReference>
<comment type="caution">
    <text evidence="15">The sequence shown here is derived from an EMBL/GenBank/DDBJ whole genome shotgun (WGS) entry which is preliminary data.</text>
</comment>
<dbReference type="Gene3D" id="2.40.240.10">
    <property type="entry name" value="Ribosomal Protein L25, Chain P"/>
    <property type="match status" value="2"/>
</dbReference>
<evidence type="ECO:0000256" key="4">
    <source>
        <dbReference type="ARBA" id="ARBA00022741"/>
    </source>
</evidence>
<dbReference type="FunFam" id="2.40.240.10:FF:000023">
    <property type="entry name" value="Glutamine--tRNA ligase"/>
    <property type="match status" value="1"/>
</dbReference>
<gene>
    <name evidence="9" type="primary">glnS</name>
    <name evidence="15" type="ORF">XcuCFBP2542_05755</name>
</gene>
<feature type="short sequence motif" description="'HIGH' region" evidence="9">
    <location>
        <begin position="41"/>
        <end position="51"/>
    </location>
</feature>
<dbReference type="InterPro" id="IPR004514">
    <property type="entry name" value="Gln-tRNA-synth"/>
</dbReference>
<dbReference type="InterPro" id="IPR022861">
    <property type="entry name" value="Gln_tRNA_ligase_bac"/>
</dbReference>
<dbReference type="PANTHER" id="PTHR43097">
    <property type="entry name" value="GLUTAMINE-TRNA LIGASE"/>
    <property type="match status" value="1"/>
</dbReference>
<feature type="binding site" evidence="9">
    <location>
        <position position="74"/>
    </location>
    <ligand>
        <name>L-glutamine</name>
        <dbReference type="ChEBI" id="CHEBI:58359"/>
    </ligand>
</feature>
<dbReference type="Pfam" id="PF20974">
    <property type="entry name" value="tRNA-synt_1c_C2"/>
    <property type="match status" value="1"/>
</dbReference>
<evidence type="ECO:0000259" key="13">
    <source>
        <dbReference type="Pfam" id="PF03950"/>
    </source>
</evidence>
<organism evidence="15 16">
    <name type="scientific">Xanthomonas cucurbitae</name>
    <dbReference type="NCBI Taxonomy" id="56453"/>
    <lineage>
        <taxon>Bacteria</taxon>
        <taxon>Pseudomonadati</taxon>
        <taxon>Pseudomonadota</taxon>
        <taxon>Gammaproteobacteria</taxon>
        <taxon>Lysobacterales</taxon>
        <taxon>Lysobacteraceae</taxon>
        <taxon>Xanthomonas</taxon>
    </lineage>
</organism>
<evidence type="ECO:0000259" key="12">
    <source>
        <dbReference type="Pfam" id="PF00749"/>
    </source>
</evidence>
<feature type="domain" description="tRNA synthetases class I (E and Q) anti-codon binding" evidence="14">
    <location>
        <begin position="481"/>
        <end position="556"/>
    </location>
</feature>
<dbReference type="GO" id="GO:0006425">
    <property type="term" value="P:glutaminyl-tRNA aminoacylation"/>
    <property type="evidence" value="ECO:0007669"/>
    <property type="project" value="UniProtKB-UniRule"/>
</dbReference>
<dbReference type="InterPro" id="IPR001412">
    <property type="entry name" value="aa-tRNA-synth_I_CS"/>
</dbReference>
<feature type="binding site" evidence="9">
    <location>
        <position position="237"/>
    </location>
    <ligand>
        <name>ATP</name>
        <dbReference type="ChEBI" id="CHEBI:30616"/>
    </ligand>
</feature>
<evidence type="ECO:0000256" key="10">
    <source>
        <dbReference type="RuleBase" id="RU363037"/>
    </source>
</evidence>
<dbReference type="FunFam" id="1.10.1160.10:FF:000001">
    <property type="entry name" value="Glutamine--tRNA ligase"/>
    <property type="match status" value="1"/>
</dbReference>
<protein>
    <recommendedName>
        <fullName evidence="9">Glutamine--tRNA ligase</fullName>
        <ecNumber evidence="9">6.1.1.18</ecNumber>
    </recommendedName>
    <alternativeName>
        <fullName evidence="9">Glutaminyl-tRNA synthetase</fullName>
        <shortName evidence="9">GlnRS</shortName>
    </alternativeName>
</protein>
<dbReference type="Gene3D" id="3.90.800.10">
    <property type="entry name" value="Glutamyl-tRNA Synthetase, Domain 3"/>
    <property type="match status" value="1"/>
</dbReference>
<feature type="region of interest" description="Disordered" evidence="11">
    <location>
        <begin position="508"/>
        <end position="528"/>
    </location>
</feature>
<dbReference type="EMBL" id="MDED01000007">
    <property type="protein sequence ID" value="PPU77485.1"/>
    <property type="molecule type" value="Genomic_DNA"/>
</dbReference>
<dbReference type="InterPro" id="IPR020056">
    <property type="entry name" value="Rbsml_bL25/Gln-tRNA_synth_N"/>
</dbReference>
<feature type="binding site" evidence="9">
    <location>
        <begin position="285"/>
        <end position="286"/>
    </location>
    <ligand>
        <name>ATP</name>
        <dbReference type="ChEBI" id="CHEBI:30616"/>
    </ligand>
</feature>
<evidence type="ECO:0000256" key="1">
    <source>
        <dbReference type="ARBA" id="ARBA00005594"/>
    </source>
</evidence>
<dbReference type="NCBIfam" id="NF011291">
    <property type="entry name" value="PRK14703.1"/>
    <property type="match status" value="1"/>
</dbReference>
<dbReference type="PRINTS" id="PR00987">
    <property type="entry name" value="TRNASYNTHGLU"/>
</dbReference>
<dbReference type="GO" id="GO:0005829">
    <property type="term" value="C:cytosol"/>
    <property type="evidence" value="ECO:0007669"/>
    <property type="project" value="TreeGrafter"/>
</dbReference>
<dbReference type="GO" id="GO:0006424">
    <property type="term" value="P:glutamyl-tRNA aminoacylation"/>
    <property type="evidence" value="ECO:0007669"/>
    <property type="project" value="UniProtKB-UniRule"/>
</dbReference>
<evidence type="ECO:0000256" key="3">
    <source>
        <dbReference type="ARBA" id="ARBA00022598"/>
    </source>
</evidence>
<dbReference type="HAMAP" id="MF_00126">
    <property type="entry name" value="Gln_tRNA_synth"/>
    <property type="match status" value="1"/>
</dbReference>
<dbReference type="InterPro" id="IPR049437">
    <property type="entry name" value="tRNA-synt_1c_C2"/>
</dbReference>
<feature type="compositionally biased region" description="Basic and acidic residues" evidence="11">
    <location>
        <begin position="508"/>
        <end position="526"/>
    </location>
</feature>
<comment type="subcellular location">
    <subcellularLocation>
        <location evidence="9">Cytoplasm</location>
    </subcellularLocation>
</comment>
<dbReference type="InterPro" id="IPR011035">
    <property type="entry name" value="Ribosomal_bL25/Gln-tRNA_synth"/>
</dbReference>
<feature type="binding site" evidence="9">
    <location>
        <begin position="48"/>
        <end position="54"/>
    </location>
    <ligand>
        <name>ATP</name>
        <dbReference type="ChEBI" id="CHEBI:30616"/>
    </ligand>
</feature>
<evidence type="ECO:0000256" key="2">
    <source>
        <dbReference type="ARBA" id="ARBA00022490"/>
    </source>
</evidence>
<feature type="domain" description="Glutamyl/glutaminyl-tRNA synthetase class Ib anti-codon binding" evidence="13">
    <location>
        <begin position="364"/>
        <end position="460"/>
    </location>
</feature>
<evidence type="ECO:0000256" key="5">
    <source>
        <dbReference type="ARBA" id="ARBA00022840"/>
    </source>
</evidence>
<dbReference type="InterPro" id="IPR020061">
    <property type="entry name" value="Glu_tRNA_lig_a-bdl"/>
</dbReference>
<dbReference type="GO" id="GO:0004819">
    <property type="term" value="F:glutamine-tRNA ligase activity"/>
    <property type="evidence" value="ECO:0007669"/>
    <property type="project" value="UniProtKB-UniRule"/>
</dbReference>
<feature type="domain" description="Glutamyl/glutaminyl-tRNA synthetase class Ib catalytic" evidence="12">
    <location>
        <begin position="277"/>
        <end position="360"/>
    </location>
</feature>
<name>A0A2S7DUL4_9XANT</name>
<evidence type="ECO:0000256" key="11">
    <source>
        <dbReference type="SAM" id="MobiDB-lite"/>
    </source>
</evidence>
<keyword evidence="7 9" id="KW-0030">Aminoacyl-tRNA synthetase</keyword>
<dbReference type="PANTHER" id="PTHR43097:SF5">
    <property type="entry name" value="GLUTAMATE--TRNA LIGASE"/>
    <property type="match status" value="1"/>
</dbReference>
<dbReference type="SUPFAM" id="SSF52374">
    <property type="entry name" value="Nucleotidylyl transferase"/>
    <property type="match status" value="1"/>
</dbReference>
<comment type="catalytic activity">
    <reaction evidence="8 9">
        <text>tRNA(Gln) + L-glutamine + ATP = L-glutaminyl-tRNA(Gln) + AMP + diphosphate</text>
        <dbReference type="Rhea" id="RHEA:20121"/>
        <dbReference type="Rhea" id="RHEA-COMP:9662"/>
        <dbReference type="Rhea" id="RHEA-COMP:9681"/>
        <dbReference type="ChEBI" id="CHEBI:30616"/>
        <dbReference type="ChEBI" id="CHEBI:33019"/>
        <dbReference type="ChEBI" id="CHEBI:58359"/>
        <dbReference type="ChEBI" id="CHEBI:78442"/>
        <dbReference type="ChEBI" id="CHEBI:78521"/>
        <dbReference type="ChEBI" id="CHEBI:456215"/>
        <dbReference type="EC" id="6.1.1.18"/>
    </reaction>
</comment>
<evidence type="ECO:0000256" key="6">
    <source>
        <dbReference type="ARBA" id="ARBA00022917"/>
    </source>
</evidence>
<evidence type="ECO:0000313" key="15">
    <source>
        <dbReference type="EMBL" id="PPU77485.1"/>
    </source>
</evidence>
<feature type="binding site" evidence="9">
    <location>
        <position position="218"/>
    </location>
    <ligand>
        <name>L-glutamine</name>
        <dbReference type="ChEBI" id="CHEBI:58359"/>
    </ligand>
</feature>
<dbReference type="GO" id="GO:0005524">
    <property type="term" value="F:ATP binding"/>
    <property type="evidence" value="ECO:0007669"/>
    <property type="project" value="UniProtKB-UniRule"/>
</dbReference>
<keyword evidence="6 9" id="KW-0648">Protein biosynthesis</keyword>
<dbReference type="RefSeq" id="WP_104602659.1">
    <property type="nucleotide sequence ID" value="NZ_CP082217.1"/>
</dbReference>
<evidence type="ECO:0000313" key="16">
    <source>
        <dbReference type="Proteomes" id="UP000239561"/>
    </source>
</evidence>
<feature type="short sequence motif" description="'KMSKS' region" evidence="9">
    <location>
        <begin position="292"/>
        <end position="296"/>
    </location>
</feature>
<dbReference type="AlphaFoldDB" id="A0A2S7DUL4"/>
<feature type="domain" description="Glutamyl/glutaminyl-tRNA synthetase class Ib catalytic" evidence="12">
    <location>
        <begin position="35"/>
        <end position="259"/>
    </location>
</feature>
<keyword evidence="5 9" id="KW-0067">ATP-binding</keyword>
<dbReference type="EC" id="6.1.1.18" evidence="9"/>
<dbReference type="InterPro" id="IPR014729">
    <property type="entry name" value="Rossmann-like_a/b/a_fold"/>
</dbReference>
<dbReference type="Pfam" id="PF00749">
    <property type="entry name" value="tRNA-synt_1c"/>
    <property type="match status" value="2"/>
</dbReference>
<dbReference type="SUPFAM" id="SSF50715">
    <property type="entry name" value="Ribosomal protein L25-like"/>
    <property type="match status" value="1"/>
</dbReference>
<accession>A0A2S7DUL4</accession>
<dbReference type="InterPro" id="IPR020058">
    <property type="entry name" value="Glu/Gln-tRNA-synth_Ib_cat-dom"/>
</dbReference>
<dbReference type="Gene3D" id="1.10.1160.10">
    <property type="entry name" value="Glutamyl-trna Synthetase, Domain 2"/>
    <property type="match status" value="1"/>
</dbReference>
<evidence type="ECO:0000259" key="14">
    <source>
        <dbReference type="Pfam" id="PF20974"/>
    </source>
</evidence>
<proteinExistence type="inferred from homology"/>
<dbReference type="NCBIfam" id="TIGR00440">
    <property type="entry name" value="glnS"/>
    <property type="match status" value="1"/>
</dbReference>
<dbReference type="Gene3D" id="3.40.50.620">
    <property type="entry name" value="HUPs"/>
    <property type="match status" value="1"/>
</dbReference>
<sequence>MSEIPVTDATAPAEKKDFIRQIVREDLASGKHTVIRTRFPPEPNGYLHIGHAKAICLDFGLAAEFGGLCNLRLDDTNPAKEDPEFVVAIQDDVRWLGFAWAQLRHASDYFEVYYLAAEKLIRDGHAFVCDLSAEQVREYRGTLTEPGRNSPYRERSVNENLDLFRRMRAGEFPDGARTLRARIDMASGNINLRDPALYRIKHVEHQNTGNTWPIYPMYDFAHSLGDAVEGITHSLCTLEFEDHRPLYDWCVDKVDLAGHPELLQPLLDTGLPREAAKPRQIEFSRLNINYTVMSKRKLTALVEEQLVDGWDDPRMYTLQGLRRRGYTPAAMRLFVDRVGISKQNSMIDFSVLEGCLREDLDAAAPRRMAVIEPLKLVLTNLPDGHTETLQFSNHPKDESFGTREVPFARELWIEREDFAEVPPKGWKRLVPGGEIRLRGAGIARVDEVIKDAAGDIVELRGWMDPESRPGMEGANRKVKGTIHWVSATHAVEAEIRLYDRLFSVEKPDDESEGKTYRDHLNPESKRSVRGYVEPSAAQATPEQAFQFERTGYFVADRRDHGAATPVFNRSVTLRDTWTTPRQP</sequence>
<reference evidence="15 16" key="1">
    <citation type="submission" date="2016-08" db="EMBL/GenBank/DDBJ databases">
        <authorList>
            <person name="Seilhamer J.J."/>
        </authorList>
    </citation>
    <scope>NUCLEOTIDE SEQUENCE [LARGE SCALE GENOMIC DNA]</scope>
    <source>
        <strain evidence="15 16">CFBP2542</strain>
    </source>
</reference>
<keyword evidence="3 9" id="KW-0436">Ligase</keyword>
<dbReference type="InterPro" id="IPR000924">
    <property type="entry name" value="Glu/Gln-tRNA-synth"/>
</dbReference>
<dbReference type="FunFam" id="3.90.800.10:FF:000001">
    <property type="entry name" value="Glutamine--tRNA ligase"/>
    <property type="match status" value="1"/>
</dbReference>
<evidence type="ECO:0000256" key="7">
    <source>
        <dbReference type="ARBA" id="ARBA00023146"/>
    </source>
</evidence>
<dbReference type="FunFam" id="3.40.50.620:FF:000037">
    <property type="entry name" value="Glutamine--tRNA ligase cytoplasmic"/>
    <property type="match status" value="1"/>
</dbReference>
<dbReference type="InterPro" id="IPR050132">
    <property type="entry name" value="Gln/Glu-tRNA_Ligase"/>
</dbReference>
<dbReference type="InterPro" id="IPR020059">
    <property type="entry name" value="Glu/Gln-tRNA-synth_Ib_codon-bd"/>
</dbReference>
<evidence type="ECO:0000256" key="8">
    <source>
        <dbReference type="ARBA" id="ARBA00048270"/>
    </source>
</evidence>
<keyword evidence="4 9" id="KW-0547">Nucleotide-binding</keyword>
<dbReference type="Proteomes" id="UP000239561">
    <property type="component" value="Unassembled WGS sequence"/>
</dbReference>
<keyword evidence="2 9" id="KW-0963">Cytoplasm</keyword>
<comment type="subunit">
    <text evidence="9">Monomer.</text>
</comment>
<comment type="similarity">
    <text evidence="1 9 10">Belongs to the class-I aminoacyl-tRNA synthetase family.</text>
</comment>
<evidence type="ECO:0000256" key="9">
    <source>
        <dbReference type="HAMAP-Rule" id="MF_00126"/>
    </source>
</evidence>
<comment type="caution">
    <text evidence="9">Lacks conserved residue(s) required for the propagation of feature annotation.</text>
</comment>